<sequence length="344" mass="38357">MKKLILFTFLMLSSSMMLGQNAYIQVSGEPDLSVFLNNKFKAKTTAEIGGCVIENVTPGKNLIKVVKEGYIPFEETITIKKGEVFSYKVRPFSKNTVSISENGNSGETEKKASIETGKLVIQSLPINIKITIPSIEGVTNSQKTKDEWVVDNIASGSRDVTFIFNKKIIKKSFEIIGGETTNVFINMMNGEYKTRNTIDEKIKVTNFIDSLSTVYKFEARLKKEDFKNYNPEVANYYNKKSTGIIAGGLAALGSKTPKGNAPKQIVFDKNGELIKYEYSIGINKNNKSEVVDYYNKIVEQIKNFPEPNKTITPAATTVVDADTKIKFSLGTKELLVLFEPVEIK</sequence>
<proteinExistence type="predicted"/>
<feature type="signal peptide" evidence="1">
    <location>
        <begin position="1"/>
        <end position="19"/>
    </location>
</feature>
<evidence type="ECO:0000313" key="4">
    <source>
        <dbReference type="Proteomes" id="UP000184516"/>
    </source>
</evidence>
<evidence type="ECO:0000259" key="2">
    <source>
        <dbReference type="Pfam" id="PF08308"/>
    </source>
</evidence>
<accession>A0A1M5M852</accession>
<feature type="chain" id="PRO_5012861325" evidence="1">
    <location>
        <begin position="20"/>
        <end position="344"/>
    </location>
</feature>
<dbReference type="AlphaFoldDB" id="A0A1M5M852"/>
<dbReference type="OrthoDB" id="5484597at2"/>
<dbReference type="Pfam" id="PF08308">
    <property type="entry name" value="PEGA"/>
    <property type="match status" value="1"/>
</dbReference>
<evidence type="ECO:0000256" key="1">
    <source>
        <dbReference type="SAM" id="SignalP"/>
    </source>
</evidence>
<evidence type="ECO:0000313" key="3">
    <source>
        <dbReference type="EMBL" id="SHG73494.1"/>
    </source>
</evidence>
<protein>
    <submittedName>
        <fullName evidence="3">PEGA domain-containing protein</fullName>
    </submittedName>
</protein>
<dbReference type="InterPro" id="IPR013229">
    <property type="entry name" value="PEGA"/>
</dbReference>
<organism evidence="3 4">
    <name type="scientific">Flavobacterium fluvii</name>
    <dbReference type="NCBI Taxonomy" id="468056"/>
    <lineage>
        <taxon>Bacteria</taxon>
        <taxon>Pseudomonadati</taxon>
        <taxon>Bacteroidota</taxon>
        <taxon>Flavobacteriia</taxon>
        <taxon>Flavobacteriales</taxon>
        <taxon>Flavobacteriaceae</taxon>
        <taxon>Flavobacterium</taxon>
    </lineage>
</organism>
<dbReference type="STRING" id="468056.SAMN05443549_10674"/>
<gene>
    <name evidence="3" type="ORF">SAMN05443549_10674</name>
</gene>
<keyword evidence="4" id="KW-1185">Reference proteome</keyword>
<keyword evidence="1" id="KW-0732">Signal</keyword>
<feature type="domain" description="PEGA" evidence="2">
    <location>
        <begin position="52"/>
        <end position="89"/>
    </location>
</feature>
<dbReference type="EMBL" id="FQWB01000006">
    <property type="protein sequence ID" value="SHG73494.1"/>
    <property type="molecule type" value="Genomic_DNA"/>
</dbReference>
<dbReference type="Proteomes" id="UP000184516">
    <property type="component" value="Unassembled WGS sequence"/>
</dbReference>
<dbReference type="RefSeq" id="WP_141226160.1">
    <property type="nucleotide sequence ID" value="NZ_FQWB01000006.1"/>
</dbReference>
<reference evidence="4" key="1">
    <citation type="submission" date="2016-11" db="EMBL/GenBank/DDBJ databases">
        <authorList>
            <person name="Varghese N."/>
            <person name="Submissions S."/>
        </authorList>
    </citation>
    <scope>NUCLEOTIDE SEQUENCE [LARGE SCALE GENOMIC DNA]</scope>
    <source>
        <strain evidence="4">DSM 19978</strain>
    </source>
</reference>
<name>A0A1M5M852_9FLAO</name>